<dbReference type="Pfam" id="PF01061">
    <property type="entry name" value="ABC2_membrane"/>
    <property type="match status" value="1"/>
</dbReference>
<feature type="transmembrane region" description="Helical" evidence="5">
    <location>
        <begin position="221"/>
        <end position="241"/>
    </location>
</feature>
<dbReference type="PROSITE" id="PS51012">
    <property type="entry name" value="ABC_TM2"/>
    <property type="match status" value="1"/>
</dbReference>
<feature type="domain" description="ABC transmembrane type-2" evidence="6">
    <location>
        <begin position="19"/>
        <end position="246"/>
    </location>
</feature>
<comment type="similarity">
    <text evidence="5">Belongs to the ABC-2 integral membrane protein family.</text>
</comment>
<dbReference type="PANTHER" id="PTHR43229">
    <property type="entry name" value="NODULATION PROTEIN J"/>
    <property type="match status" value="1"/>
</dbReference>
<keyword evidence="8" id="KW-1185">Reference proteome</keyword>
<feature type="transmembrane region" description="Helical" evidence="5">
    <location>
        <begin position="20"/>
        <end position="41"/>
    </location>
</feature>
<sequence>MIMTEQLKVEFKVYLRQPLYLVFTILMPAIFFLFFGMMYAGEQYNGIDFFSQYIPGFLVLILFASSVFNIGNQVVTDKEKGVYKRLSVAPISFNRIMFAVISKGFIVALIGYIEILIIAKFVFDVTFSSIFVFSISYVACIIYALIIGFGLGMGIKTLNNYTVIMMTSFFPMFMLSDAGLPLSLFPEFVQNLAYLNPLYHMNIALRVAWNTELYTTYQSEFFISLAFLSVFMVIFLMWVIAKWRKK</sequence>
<dbReference type="Proteomes" id="UP000198565">
    <property type="component" value="Unassembled WGS sequence"/>
</dbReference>
<keyword evidence="4 5" id="KW-0472">Membrane</keyword>
<dbReference type="InterPro" id="IPR051784">
    <property type="entry name" value="Nod_factor_ABC_transporter"/>
</dbReference>
<dbReference type="InterPro" id="IPR013525">
    <property type="entry name" value="ABC2_TM"/>
</dbReference>
<reference evidence="8" key="1">
    <citation type="submission" date="2016-10" db="EMBL/GenBank/DDBJ databases">
        <authorList>
            <person name="Varghese N."/>
            <person name="Submissions S."/>
        </authorList>
    </citation>
    <scope>NUCLEOTIDE SEQUENCE [LARGE SCALE GENOMIC DNA]</scope>
    <source>
        <strain evidence="8">CGMCC 1.4250</strain>
    </source>
</reference>
<evidence type="ECO:0000256" key="5">
    <source>
        <dbReference type="RuleBase" id="RU361157"/>
    </source>
</evidence>
<accession>A0A1I4J6V1</accession>
<keyword evidence="5" id="KW-0813">Transport</keyword>
<evidence type="ECO:0000256" key="3">
    <source>
        <dbReference type="ARBA" id="ARBA00022989"/>
    </source>
</evidence>
<feature type="transmembrane region" description="Helical" evidence="5">
    <location>
        <begin position="53"/>
        <end position="75"/>
    </location>
</feature>
<dbReference type="AlphaFoldDB" id="A0A1I4J6V1"/>
<gene>
    <name evidence="7" type="ORF">SAMN04487943_102499</name>
</gene>
<feature type="transmembrane region" description="Helical" evidence="5">
    <location>
        <begin position="96"/>
        <end position="123"/>
    </location>
</feature>
<evidence type="ECO:0000313" key="8">
    <source>
        <dbReference type="Proteomes" id="UP000198565"/>
    </source>
</evidence>
<keyword evidence="2 5" id="KW-0812">Transmembrane</keyword>
<dbReference type="PANTHER" id="PTHR43229:SF3">
    <property type="entry name" value="ABC-TYPE MULTIDRUG TRANSPORT SYSTEM, PERMEASE COMPONENT"/>
    <property type="match status" value="1"/>
</dbReference>
<evidence type="ECO:0000256" key="2">
    <source>
        <dbReference type="ARBA" id="ARBA00022692"/>
    </source>
</evidence>
<dbReference type="STRING" id="334253.SAMN04487943_102499"/>
<feature type="transmembrane region" description="Helical" evidence="5">
    <location>
        <begin position="129"/>
        <end position="151"/>
    </location>
</feature>
<evidence type="ECO:0000313" key="7">
    <source>
        <dbReference type="EMBL" id="SFL62322.1"/>
    </source>
</evidence>
<protein>
    <recommendedName>
        <fullName evidence="5">Transport permease protein</fullName>
    </recommendedName>
</protein>
<dbReference type="RefSeq" id="WP_217649303.1">
    <property type="nucleotide sequence ID" value="NZ_FOTR01000002.1"/>
</dbReference>
<dbReference type="InterPro" id="IPR047817">
    <property type="entry name" value="ABC2_TM_bact-type"/>
</dbReference>
<organism evidence="7 8">
    <name type="scientific">Gracilibacillus orientalis</name>
    <dbReference type="NCBI Taxonomy" id="334253"/>
    <lineage>
        <taxon>Bacteria</taxon>
        <taxon>Bacillati</taxon>
        <taxon>Bacillota</taxon>
        <taxon>Bacilli</taxon>
        <taxon>Bacillales</taxon>
        <taxon>Bacillaceae</taxon>
        <taxon>Gracilibacillus</taxon>
    </lineage>
</organism>
<keyword evidence="5" id="KW-1003">Cell membrane</keyword>
<dbReference type="EMBL" id="FOTR01000002">
    <property type="protein sequence ID" value="SFL62322.1"/>
    <property type="molecule type" value="Genomic_DNA"/>
</dbReference>
<dbReference type="GO" id="GO:0140359">
    <property type="term" value="F:ABC-type transporter activity"/>
    <property type="evidence" value="ECO:0007669"/>
    <property type="project" value="InterPro"/>
</dbReference>
<dbReference type="PIRSF" id="PIRSF006648">
    <property type="entry name" value="DrrB"/>
    <property type="match status" value="1"/>
</dbReference>
<evidence type="ECO:0000256" key="4">
    <source>
        <dbReference type="ARBA" id="ARBA00023136"/>
    </source>
</evidence>
<dbReference type="InterPro" id="IPR000412">
    <property type="entry name" value="ABC_2_transport"/>
</dbReference>
<feature type="transmembrane region" description="Helical" evidence="5">
    <location>
        <begin position="163"/>
        <end position="185"/>
    </location>
</feature>
<evidence type="ECO:0000259" key="6">
    <source>
        <dbReference type="PROSITE" id="PS51012"/>
    </source>
</evidence>
<proteinExistence type="inferred from homology"/>
<keyword evidence="3 5" id="KW-1133">Transmembrane helix</keyword>
<name>A0A1I4J6V1_9BACI</name>
<evidence type="ECO:0000256" key="1">
    <source>
        <dbReference type="ARBA" id="ARBA00004141"/>
    </source>
</evidence>
<dbReference type="GO" id="GO:0043190">
    <property type="term" value="C:ATP-binding cassette (ABC) transporter complex"/>
    <property type="evidence" value="ECO:0007669"/>
    <property type="project" value="InterPro"/>
</dbReference>
<comment type="subcellular location">
    <subcellularLocation>
        <location evidence="5">Cell membrane</location>
        <topology evidence="5">Multi-pass membrane protein</topology>
    </subcellularLocation>
    <subcellularLocation>
        <location evidence="1">Membrane</location>
        <topology evidence="1">Multi-pass membrane protein</topology>
    </subcellularLocation>
</comment>